<reference evidence="3 4" key="1">
    <citation type="submission" date="2018-11" db="EMBL/GenBank/DDBJ databases">
        <title>Sequencing the genomes of 1000 actinobacteria strains.</title>
        <authorList>
            <person name="Klenk H.-P."/>
        </authorList>
    </citation>
    <scope>NUCLEOTIDE SEQUENCE [LARGE SCALE GENOMIC DNA]</scope>
    <source>
        <strain evidence="3 4">DSM 11294</strain>
    </source>
</reference>
<organism evidence="3 4">
    <name type="scientific">Bogoriella caseilytica</name>
    <dbReference type="NCBI Taxonomy" id="56055"/>
    <lineage>
        <taxon>Bacteria</taxon>
        <taxon>Bacillati</taxon>
        <taxon>Actinomycetota</taxon>
        <taxon>Actinomycetes</taxon>
        <taxon>Micrococcales</taxon>
        <taxon>Bogoriellaceae</taxon>
        <taxon>Bogoriella</taxon>
    </lineage>
</organism>
<name>A0A3N2BF60_9MICO</name>
<dbReference type="EMBL" id="RKHK01000001">
    <property type="protein sequence ID" value="ROR73674.1"/>
    <property type="molecule type" value="Genomic_DNA"/>
</dbReference>
<proteinExistence type="inferred from homology"/>
<dbReference type="OrthoDB" id="9808814at2"/>
<dbReference type="RefSeq" id="WP_123304066.1">
    <property type="nucleotide sequence ID" value="NZ_RKHK01000001.1"/>
</dbReference>
<dbReference type="PANTHER" id="PTHR44196">
    <property type="entry name" value="DEHYDROGENASE/REDUCTASE SDR FAMILY MEMBER 7B"/>
    <property type="match status" value="1"/>
</dbReference>
<dbReference type="Proteomes" id="UP000280668">
    <property type="component" value="Unassembled WGS sequence"/>
</dbReference>
<sequence length="246" mass="26073">MTTSRIAWIAGASSGVGAECARRLARAGMGVALSARRAERLEELAEELRAEGAAVSTVPLDVQHSTSIAQAHERVVRELGPVTDLVAAAGLNAPERHWRDQSMAMFESVIATNLTGVAQLIDQVLPGMRSAGTGTITAVSSFAAWRHSPHAGVAYSASKSALKPLVEMLNTHEQAHGIRACHLCPGDIDTDFLDQRPEVPDAHARSRMLQADDVARAVEFVHTAPARVCVDELVLSPVQGADPLAP</sequence>
<dbReference type="Pfam" id="PF00106">
    <property type="entry name" value="adh_short"/>
    <property type="match status" value="1"/>
</dbReference>
<dbReference type="SUPFAM" id="SSF51735">
    <property type="entry name" value="NAD(P)-binding Rossmann-fold domains"/>
    <property type="match status" value="1"/>
</dbReference>
<dbReference type="CDD" id="cd05233">
    <property type="entry name" value="SDR_c"/>
    <property type="match status" value="1"/>
</dbReference>
<dbReference type="InterPro" id="IPR036291">
    <property type="entry name" value="NAD(P)-bd_dom_sf"/>
</dbReference>
<accession>A0A3N2BF60</accession>
<comment type="caution">
    <text evidence="3">The sequence shown here is derived from an EMBL/GenBank/DDBJ whole genome shotgun (WGS) entry which is preliminary data.</text>
</comment>
<evidence type="ECO:0000256" key="1">
    <source>
        <dbReference type="ARBA" id="ARBA00006484"/>
    </source>
</evidence>
<keyword evidence="2" id="KW-0560">Oxidoreductase</keyword>
<dbReference type="AlphaFoldDB" id="A0A3N2BF60"/>
<dbReference type="Gene3D" id="3.40.50.720">
    <property type="entry name" value="NAD(P)-binding Rossmann-like Domain"/>
    <property type="match status" value="1"/>
</dbReference>
<evidence type="ECO:0000313" key="3">
    <source>
        <dbReference type="EMBL" id="ROR73674.1"/>
    </source>
</evidence>
<evidence type="ECO:0000313" key="4">
    <source>
        <dbReference type="Proteomes" id="UP000280668"/>
    </source>
</evidence>
<dbReference type="InterPro" id="IPR002347">
    <property type="entry name" value="SDR_fam"/>
</dbReference>
<keyword evidence="4" id="KW-1185">Reference proteome</keyword>
<dbReference type="PRINTS" id="PR00081">
    <property type="entry name" value="GDHRDH"/>
</dbReference>
<comment type="similarity">
    <text evidence="1">Belongs to the short-chain dehydrogenases/reductases (SDR) family.</text>
</comment>
<protein>
    <submittedName>
        <fullName evidence="3">NADP-dependent 3-hydroxy acid dehydrogenase YdfG</fullName>
    </submittedName>
</protein>
<gene>
    <name evidence="3" type="ORF">EDD31_2062</name>
</gene>
<dbReference type="PANTHER" id="PTHR44196:SF3">
    <property type="entry name" value="SHORT CHAIN DEHYDROGENASE FAMILY PROTEIN"/>
    <property type="match status" value="1"/>
</dbReference>
<dbReference type="GO" id="GO:0016020">
    <property type="term" value="C:membrane"/>
    <property type="evidence" value="ECO:0007669"/>
    <property type="project" value="TreeGrafter"/>
</dbReference>
<dbReference type="GO" id="GO:0016491">
    <property type="term" value="F:oxidoreductase activity"/>
    <property type="evidence" value="ECO:0007669"/>
    <property type="project" value="UniProtKB-KW"/>
</dbReference>
<evidence type="ECO:0000256" key="2">
    <source>
        <dbReference type="ARBA" id="ARBA00023002"/>
    </source>
</evidence>